<protein>
    <submittedName>
        <fullName evidence="1">Cob(I)yrinic acid a,c-diamide adenosyltransferase</fullName>
    </submittedName>
</protein>
<dbReference type="InterPro" id="IPR003724">
    <property type="entry name" value="CblAdoTrfase_CobA"/>
</dbReference>
<dbReference type="PIRSF" id="PIRSF015617">
    <property type="entry name" value="Adensltrnsf_CobA"/>
    <property type="match status" value="1"/>
</dbReference>
<dbReference type="AlphaFoldDB" id="A0A154BNB9"/>
<dbReference type="Pfam" id="PF02572">
    <property type="entry name" value="CobA_CobO_BtuR"/>
    <property type="match status" value="1"/>
</dbReference>
<dbReference type="GO" id="GO:0008817">
    <property type="term" value="F:corrinoid adenosyltransferase activity"/>
    <property type="evidence" value="ECO:0007669"/>
    <property type="project" value="InterPro"/>
</dbReference>
<gene>
    <name evidence="1" type="ORF">AXX12_12315</name>
</gene>
<accession>A0A154BNB9</accession>
<dbReference type="PANTHER" id="PTHR46638">
    <property type="entry name" value="CORRINOID ADENOSYLTRANSFERASE"/>
    <property type="match status" value="1"/>
</dbReference>
<comment type="caution">
    <text evidence="1">The sequence shown here is derived from an EMBL/GenBank/DDBJ whole genome shotgun (WGS) entry which is preliminary data.</text>
</comment>
<dbReference type="GO" id="GO:0005524">
    <property type="term" value="F:ATP binding"/>
    <property type="evidence" value="ECO:0007669"/>
    <property type="project" value="InterPro"/>
</dbReference>
<dbReference type="PANTHER" id="PTHR46638:SF1">
    <property type="entry name" value="CORRINOID ADENOSYLTRANSFERASE"/>
    <property type="match status" value="1"/>
</dbReference>
<reference evidence="1 2" key="1">
    <citation type="submission" date="2016-02" db="EMBL/GenBank/DDBJ databases">
        <title>Anaerosporomusa subterraneum gen. nov., sp. nov., a spore-forming obligate anaerobe isolated from saprolite.</title>
        <authorList>
            <person name="Choi J.K."/>
            <person name="Shah M."/>
            <person name="Yee N."/>
        </authorList>
    </citation>
    <scope>NUCLEOTIDE SEQUENCE [LARGE SCALE GENOMIC DNA]</scope>
    <source>
        <strain evidence="1 2">RU4</strain>
    </source>
</reference>
<dbReference type="STRING" id="1794912.AXX12_12315"/>
<dbReference type="InterPro" id="IPR027417">
    <property type="entry name" value="P-loop_NTPase"/>
</dbReference>
<dbReference type="SUPFAM" id="SSF52540">
    <property type="entry name" value="P-loop containing nucleoside triphosphate hydrolases"/>
    <property type="match status" value="1"/>
</dbReference>
<dbReference type="EMBL" id="LSGP01000023">
    <property type="protein sequence ID" value="KYZ75493.1"/>
    <property type="molecule type" value="Genomic_DNA"/>
</dbReference>
<organism evidence="1 2">
    <name type="scientific">Anaerosporomusa subterranea</name>
    <dbReference type="NCBI Taxonomy" id="1794912"/>
    <lineage>
        <taxon>Bacteria</taxon>
        <taxon>Bacillati</taxon>
        <taxon>Bacillota</taxon>
        <taxon>Negativicutes</taxon>
        <taxon>Acetonemataceae</taxon>
        <taxon>Anaerosporomusa</taxon>
    </lineage>
</organism>
<name>A0A154BNB9_ANASB</name>
<evidence type="ECO:0000313" key="1">
    <source>
        <dbReference type="EMBL" id="KYZ75493.1"/>
    </source>
</evidence>
<dbReference type="OrthoDB" id="9810309at2"/>
<dbReference type="Proteomes" id="UP000076268">
    <property type="component" value="Unassembled WGS sequence"/>
</dbReference>
<evidence type="ECO:0000313" key="2">
    <source>
        <dbReference type="Proteomes" id="UP000076268"/>
    </source>
</evidence>
<dbReference type="GO" id="GO:0009236">
    <property type="term" value="P:cobalamin biosynthetic process"/>
    <property type="evidence" value="ECO:0007669"/>
    <property type="project" value="InterPro"/>
</dbReference>
<proteinExistence type="predicted"/>
<keyword evidence="2" id="KW-1185">Reference proteome</keyword>
<keyword evidence="1" id="KW-0808">Transferase</keyword>
<dbReference type="RefSeq" id="WP_066244126.1">
    <property type="nucleotide sequence ID" value="NZ_LSGP01000023.1"/>
</dbReference>
<sequence>MFIKGGLNLKGYVQVYTGNGKGKTTAAIGISIRALGAGKRVLFLQFMKTRAYSEHKIMTSLEPNLITKALGKPFFVAVEGMMTDEERGKWQDKVVIFPPGQPPKEYLTVINAGLQEAKQAVQSGEYDLVVLDEINCALHFGLVSWDDLLDIIDTKASTTELILTGRGATAELIERADLVTEMKEIKHYYATEGLEARLGIEN</sequence>
<dbReference type="Gene3D" id="3.40.50.300">
    <property type="entry name" value="P-loop containing nucleotide triphosphate hydrolases"/>
    <property type="match status" value="1"/>
</dbReference>